<feature type="compositionally biased region" description="Basic and acidic residues" evidence="1">
    <location>
        <begin position="42"/>
        <end position="52"/>
    </location>
</feature>
<name>A0ABY5X8A7_ERWPY</name>
<accession>A0ABY5X8A7</accession>
<evidence type="ECO:0000313" key="3">
    <source>
        <dbReference type="Proteomes" id="UP001058553"/>
    </source>
</evidence>
<dbReference type="RefSeq" id="WP_259825973.1">
    <property type="nucleotide sequence ID" value="NZ_CP103445.1"/>
</dbReference>
<feature type="region of interest" description="Disordered" evidence="1">
    <location>
        <begin position="42"/>
        <end position="79"/>
    </location>
</feature>
<keyword evidence="3" id="KW-1185">Reference proteome</keyword>
<evidence type="ECO:0000313" key="2">
    <source>
        <dbReference type="EMBL" id="UWS33534.1"/>
    </source>
</evidence>
<reference evidence="2" key="1">
    <citation type="submission" date="2022-07" db="EMBL/GenBank/DDBJ databases">
        <title>Genetic diversity of Erwinia pyrifoliae.</title>
        <authorList>
            <person name="Park D.S."/>
            <person name="Ham H."/>
        </authorList>
    </citation>
    <scope>NUCLEOTIDE SEQUENCE</scope>
    <source>
        <strain evidence="2">CP201486</strain>
    </source>
</reference>
<organism evidence="2 3">
    <name type="scientific">Erwinia pyrifoliae</name>
    <dbReference type="NCBI Taxonomy" id="79967"/>
    <lineage>
        <taxon>Bacteria</taxon>
        <taxon>Pseudomonadati</taxon>
        <taxon>Pseudomonadota</taxon>
        <taxon>Gammaproteobacteria</taxon>
        <taxon>Enterobacterales</taxon>
        <taxon>Erwiniaceae</taxon>
        <taxon>Erwinia</taxon>
    </lineage>
</organism>
<proteinExistence type="predicted"/>
<evidence type="ECO:0000256" key="1">
    <source>
        <dbReference type="SAM" id="MobiDB-lite"/>
    </source>
</evidence>
<gene>
    <name evidence="2" type="ORF">NYP84_18560</name>
</gene>
<dbReference type="Proteomes" id="UP001058553">
    <property type="component" value="Chromosome"/>
</dbReference>
<sequence length="348" mass="39849">MKNRVFASLFVEAINKAGEDNGMANTISGMLNQIEQKEVVRRSRIAEKKTGKQETGQSSLRTKYPQSQPLPQEDNSSKNIDENVSSVFLRELKQKEYRKLVSERPYYFLSLESLIEKKSETRIIFERAKLKYSGHGNLSRLHQAENKYHRVMTDVEREIQLKVGERLQKGQKIPRSLLVNDGFVLSEEGVKRDERRRQLIAEEARAAAAHREAISKITTYTKPVPQPTVIQVPPLKSHASVAPKNHLQLPVTGGTENFDRARYFELLKSMSREEAWRIVKSEAQNTALQKVPFLTGEFCYIHTLCFWLQLNAGVEHVTALNVATNSEKAEDCLRNTIANWTTNRIRVD</sequence>
<protein>
    <submittedName>
        <fullName evidence="2">Uncharacterized protein</fullName>
    </submittedName>
</protein>
<feature type="compositionally biased region" description="Polar residues" evidence="1">
    <location>
        <begin position="53"/>
        <end position="74"/>
    </location>
</feature>
<dbReference type="EMBL" id="CP103445">
    <property type="protein sequence ID" value="UWS33534.1"/>
    <property type="molecule type" value="Genomic_DNA"/>
</dbReference>